<organism evidence="2 3">
    <name type="scientific">Slackia faecicanis</name>
    <dbReference type="NCBI Taxonomy" id="255723"/>
    <lineage>
        <taxon>Bacteria</taxon>
        <taxon>Bacillati</taxon>
        <taxon>Actinomycetota</taxon>
        <taxon>Coriobacteriia</taxon>
        <taxon>Eggerthellales</taxon>
        <taxon>Eggerthellaceae</taxon>
        <taxon>Slackia</taxon>
    </lineage>
</organism>
<keyword evidence="2" id="KW-0378">Hydrolase</keyword>
<protein>
    <submittedName>
        <fullName evidence="2">HpaII family restriction endonuclease</fullName>
    </submittedName>
</protein>
<evidence type="ECO:0000256" key="1">
    <source>
        <dbReference type="SAM" id="MobiDB-lite"/>
    </source>
</evidence>
<proteinExistence type="predicted"/>
<keyword evidence="2" id="KW-0540">Nuclease</keyword>
<accession>A0A3N0AGE6</accession>
<evidence type="ECO:0000313" key="3">
    <source>
        <dbReference type="Proteomes" id="UP000267368"/>
    </source>
</evidence>
<name>A0A3N0AGE6_9ACTN</name>
<gene>
    <name evidence="2" type="ORF">DMP07_04795</name>
</gene>
<dbReference type="Pfam" id="PF09561">
    <property type="entry name" value="RE_HpaII"/>
    <property type="match status" value="2"/>
</dbReference>
<dbReference type="GO" id="GO:0004519">
    <property type="term" value="F:endonuclease activity"/>
    <property type="evidence" value="ECO:0007669"/>
    <property type="project" value="UniProtKB-KW"/>
</dbReference>
<dbReference type="AlphaFoldDB" id="A0A3N0AGE6"/>
<feature type="region of interest" description="Disordered" evidence="1">
    <location>
        <begin position="21"/>
        <end position="57"/>
    </location>
</feature>
<evidence type="ECO:0000313" key="2">
    <source>
        <dbReference type="EMBL" id="RNL20896.1"/>
    </source>
</evidence>
<dbReference type="Proteomes" id="UP000267368">
    <property type="component" value="Unassembled WGS sequence"/>
</dbReference>
<keyword evidence="3" id="KW-1185">Reference proteome</keyword>
<keyword evidence="2" id="KW-0255">Endonuclease</keyword>
<reference evidence="3" key="1">
    <citation type="submission" date="2018-05" db="EMBL/GenBank/DDBJ databases">
        <title>Genome Sequencing of selected type strains of the family Eggerthellaceae.</title>
        <authorList>
            <person name="Danylec N."/>
            <person name="Stoll D.A."/>
            <person name="Doetsch A."/>
            <person name="Huch M."/>
        </authorList>
    </citation>
    <scope>NUCLEOTIDE SEQUENCE [LARGE SCALE GENOMIC DNA]</scope>
    <source>
        <strain evidence="3">DSM 17537</strain>
    </source>
</reference>
<sequence>MGAPAGFSRFVQAAAVRHASVQAARQQRHGAGDRGHRARGARGARGAGLTERGKGRRVSKRIHDQEYNRGEWAELYVFLRLLGTGRLHAADSELDCKPDSFLEVSKVLRCEASGEPLAYEVDSVAGTVTVRRGCGAGETPKSAERGMAACKGEFPQASLFSCDGAAPTLAAGTDDAPLERVDGEGCCERVVSMADCERAAHGLFRHLVSSESRAKTMHAPAEVCDFVDSIGVRNPKAPGVQGRDKAYGGKADIVIETRDGRNALVNRMGFSVKSQFGSPATLFNASPSAPLLYWVAHCDDALMKEFNALHDARGNRGWFACCQPFFDRHGLRVSFARARNAGSFERNLLFVREGMLEIIAACVRERFIGGAPTSDVAAVTASVAEQNPMRYPPAVASAVYEKAMKDFLYAAFSGMSATKPWDGVEQVNGGYIVVKPDGDVLCYHANDREEFREYLFRNTVFEYVSAKKYGWSLIEKIDGEYLLPVNFSIRFKK</sequence>
<comment type="caution">
    <text evidence="2">The sequence shown here is derived from an EMBL/GenBank/DDBJ whole genome shotgun (WGS) entry which is preliminary data.</text>
</comment>
<dbReference type="EMBL" id="QICB01000002">
    <property type="protein sequence ID" value="RNL20896.1"/>
    <property type="molecule type" value="Genomic_DNA"/>
</dbReference>
<dbReference type="InterPro" id="IPR019062">
    <property type="entry name" value="Restrct_endonuc_II_HpaII"/>
</dbReference>